<feature type="region of interest" description="Disordered" evidence="1">
    <location>
        <begin position="1"/>
        <end position="43"/>
    </location>
</feature>
<dbReference type="RefSeq" id="WP_256123557.1">
    <property type="nucleotide sequence ID" value="NZ_CP125942.1"/>
</dbReference>
<dbReference type="EMBL" id="CP125942">
    <property type="protein sequence ID" value="XAO45640.1"/>
    <property type="molecule type" value="Genomic_DNA"/>
</dbReference>
<name>A0AAU6WCZ4_9MICC</name>
<evidence type="ECO:0000313" key="2">
    <source>
        <dbReference type="EMBL" id="XAO45640.1"/>
    </source>
</evidence>
<evidence type="ECO:0000256" key="1">
    <source>
        <dbReference type="SAM" id="MobiDB-lite"/>
    </source>
</evidence>
<dbReference type="KEGG" id="gey:QMQ05_15025"/>
<proteinExistence type="predicted"/>
<feature type="compositionally biased region" description="Basic and acidic residues" evidence="1">
    <location>
        <begin position="12"/>
        <end position="27"/>
    </location>
</feature>
<reference evidence="2 3" key="1">
    <citation type="submission" date="2023-05" db="EMBL/GenBank/DDBJ databases">
        <title>Glutamicibacter sp. B1, complete genome.</title>
        <authorList>
            <person name="Long Y.H."/>
            <person name="Fang T."/>
            <person name="Li X.Y."/>
        </authorList>
    </citation>
    <scope>NUCLEOTIDE SEQUENCE [LARGE SCALE GENOMIC DNA]</scope>
    <source>
        <strain evidence="2 3">B1</strain>
    </source>
</reference>
<evidence type="ECO:0000313" key="3">
    <source>
        <dbReference type="Proteomes" id="UP001486888"/>
    </source>
</evidence>
<feature type="compositionally biased region" description="Acidic residues" evidence="1">
    <location>
        <begin position="32"/>
        <end position="43"/>
    </location>
</feature>
<evidence type="ECO:0008006" key="4">
    <source>
        <dbReference type="Google" id="ProtNLM"/>
    </source>
</evidence>
<protein>
    <recommendedName>
        <fullName evidence="4">Nucleotide exchange factor GrpE</fullName>
    </recommendedName>
</protein>
<sequence>MAERDDAEPEDREQRQEQEVRRGKINDAADPPTDEDEDRFDAG</sequence>
<dbReference type="Proteomes" id="UP001486888">
    <property type="component" value="Chromosome"/>
</dbReference>
<organism evidence="2 3">
    <name type="scientific">Glutamicibacter ectropisis</name>
    <dbReference type="NCBI Taxonomy" id="3046593"/>
    <lineage>
        <taxon>Bacteria</taxon>
        <taxon>Bacillati</taxon>
        <taxon>Actinomycetota</taxon>
        <taxon>Actinomycetes</taxon>
        <taxon>Micrococcales</taxon>
        <taxon>Micrococcaceae</taxon>
        <taxon>Glutamicibacter</taxon>
    </lineage>
</organism>
<feature type="compositionally biased region" description="Acidic residues" evidence="1">
    <location>
        <begin position="1"/>
        <end position="11"/>
    </location>
</feature>
<accession>A0AAU6WCZ4</accession>
<keyword evidence="3" id="KW-1185">Reference proteome</keyword>
<dbReference type="AlphaFoldDB" id="A0AAU6WCZ4"/>
<gene>
    <name evidence="2" type="ORF">QMQ05_15025</name>
</gene>